<protein>
    <submittedName>
        <fullName evidence="2">Uncharacterized protein</fullName>
    </submittedName>
</protein>
<evidence type="ECO:0000313" key="2">
    <source>
        <dbReference type="EMBL" id="MPC11671.1"/>
    </source>
</evidence>
<comment type="caution">
    <text evidence="2">The sequence shown here is derived from an EMBL/GenBank/DDBJ whole genome shotgun (WGS) entry which is preliminary data.</text>
</comment>
<dbReference type="EMBL" id="VSRR010000176">
    <property type="protein sequence ID" value="MPC11671.1"/>
    <property type="molecule type" value="Genomic_DNA"/>
</dbReference>
<proteinExistence type="predicted"/>
<accession>A0A5B7CS54</accession>
<evidence type="ECO:0000313" key="3">
    <source>
        <dbReference type="Proteomes" id="UP000324222"/>
    </source>
</evidence>
<organism evidence="2 3">
    <name type="scientific">Portunus trituberculatus</name>
    <name type="common">Swimming crab</name>
    <name type="synonym">Neptunus trituberculatus</name>
    <dbReference type="NCBI Taxonomy" id="210409"/>
    <lineage>
        <taxon>Eukaryota</taxon>
        <taxon>Metazoa</taxon>
        <taxon>Ecdysozoa</taxon>
        <taxon>Arthropoda</taxon>
        <taxon>Crustacea</taxon>
        <taxon>Multicrustacea</taxon>
        <taxon>Malacostraca</taxon>
        <taxon>Eumalacostraca</taxon>
        <taxon>Eucarida</taxon>
        <taxon>Decapoda</taxon>
        <taxon>Pleocyemata</taxon>
        <taxon>Brachyura</taxon>
        <taxon>Eubrachyura</taxon>
        <taxon>Portunoidea</taxon>
        <taxon>Portunidae</taxon>
        <taxon>Portuninae</taxon>
        <taxon>Portunus</taxon>
    </lineage>
</organism>
<evidence type="ECO:0000256" key="1">
    <source>
        <dbReference type="SAM" id="MobiDB-lite"/>
    </source>
</evidence>
<reference evidence="2 3" key="1">
    <citation type="submission" date="2019-05" db="EMBL/GenBank/DDBJ databases">
        <title>Another draft genome of Portunus trituberculatus and its Hox gene families provides insights of decapod evolution.</title>
        <authorList>
            <person name="Jeong J.-H."/>
            <person name="Song I."/>
            <person name="Kim S."/>
            <person name="Choi T."/>
            <person name="Kim D."/>
            <person name="Ryu S."/>
            <person name="Kim W."/>
        </authorList>
    </citation>
    <scope>NUCLEOTIDE SEQUENCE [LARGE SCALE GENOMIC DNA]</scope>
    <source>
        <tissue evidence="2">Muscle</tissue>
    </source>
</reference>
<gene>
    <name evidence="2" type="ORF">E2C01_004343</name>
</gene>
<sequence>MLLTVCAGGPSLPPPLLLWESDGDIRDLWYGFVEDDVDLIPEVGANSGDQDSEDGLHLRPIHQLVTELTVNLMHPQPDQERRGKEEKRRGEERRGEERRGEERRGEEKRGGDEMR</sequence>
<dbReference type="Proteomes" id="UP000324222">
    <property type="component" value="Unassembled WGS sequence"/>
</dbReference>
<feature type="compositionally biased region" description="Basic and acidic residues" evidence="1">
    <location>
        <begin position="77"/>
        <end position="115"/>
    </location>
</feature>
<dbReference type="AlphaFoldDB" id="A0A5B7CS54"/>
<name>A0A5B7CS54_PORTR</name>
<keyword evidence="3" id="KW-1185">Reference proteome</keyword>
<feature type="region of interest" description="Disordered" evidence="1">
    <location>
        <begin position="68"/>
        <end position="115"/>
    </location>
</feature>